<sequence>MRHLPALSPLAGALALALSLPALAEPAPAAADLDAVRVYGQAQGYNVDATRTATKTTTALRDVPQAVTIITEDLIDDQAMTSMADVVRYVPGVGMAQGEGHRDAPIFRGNVSTSDFFIDGIRDDVQYLRDLYNVEHIEVLKGANSMIFGRGGSGGIINRVTKQANWLAHDELEFQFGSHGRRRGVADFGRPISPDAAFRVVALYENSDTFRDHVEIERFGINPTFAVRFGENTTATFGYEYFRDDRTTDRGVPSFQLRPLAVDVETFFGDPELSFSDFESHAFTATVEHEFGNGMTLRNATRIASYDKFYQNVYPGAPSIVGGQRNLPTVNADRTHLFLSAYNSGTDRENFFNQTDLVKVFEGKVRHTVLVGAEIGRQETDNLRVNGFFASPDVRPCIASATAVVVTNTVCVPLANADGPVAVTFPQTAPGLDNTGTADIASVYIQDQIEFSPQWQAIIGARWDRFALDFTNNRANGGTGERLETGDDLFSPRVGLIYKPSEPVSIYTSYSVAYTPRAGEQLNGLAANTRTTAPEKFENLEVGAKWDIRPDLSATIAAYRLDRTNVVVVNPFNARESILIDGQQTEGVELGIAGRVTEAWTVMGGYAYQEGYTLSTVDPGGPSAGFIDGQLAQLPHHSASLWNRYDFNPMWGVALGAVYRDEVFATTSNSVVLPSFTRVDAAVYLTLSDSVRMQLNVENLFDETYYASAHTNDNILPGAPRSVYLGVNLSF</sequence>
<dbReference type="InterPro" id="IPR010105">
    <property type="entry name" value="TonB_sidphr_rcpt"/>
</dbReference>
<dbReference type="NCBIfam" id="TIGR01783">
    <property type="entry name" value="TonB-siderophor"/>
    <property type="match status" value="1"/>
</dbReference>
<dbReference type="InterPro" id="IPR000531">
    <property type="entry name" value="Beta-barrel_TonB"/>
</dbReference>
<dbReference type="CDD" id="cd01347">
    <property type="entry name" value="ligand_gated_channel"/>
    <property type="match status" value="1"/>
</dbReference>
<comment type="similarity">
    <text evidence="2 14 16">Belongs to the TonB-dependent receptor family.</text>
</comment>
<dbReference type="InterPro" id="IPR012910">
    <property type="entry name" value="Plug_dom"/>
</dbReference>
<dbReference type="Pfam" id="PF07715">
    <property type="entry name" value="Plug"/>
    <property type="match status" value="1"/>
</dbReference>
<keyword evidence="4 14" id="KW-1134">Transmembrane beta strand</keyword>
<evidence type="ECO:0000256" key="14">
    <source>
        <dbReference type="PROSITE-ProRule" id="PRU01360"/>
    </source>
</evidence>
<evidence type="ECO:0000259" key="18">
    <source>
        <dbReference type="Pfam" id="PF00593"/>
    </source>
</evidence>
<dbReference type="Gene3D" id="2.170.130.10">
    <property type="entry name" value="TonB-dependent receptor, plug domain"/>
    <property type="match status" value="1"/>
</dbReference>
<accession>A0ABV6RPD1</accession>
<keyword evidence="9" id="KW-0406">Ion transport</keyword>
<keyword evidence="11 14" id="KW-0472">Membrane</keyword>
<dbReference type="PROSITE" id="PS01156">
    <property type="entry name" value="TONB_DEPENDENT_REC_2"/>
    <property type="match status" value="1"/>
</dbReference>
<keyword evidence="5" id="KW-0410">Iron transport</keyword>
<keyword evidence="12 20" id="KW-0675">Receptor</keyword>
<evidence type="ECO:0000256" key="13">
    <source>
        <dbReference type="ARBA" id="ARBA00023237"/>
    </source>
</evidence>
<protein>
    <submittedName>
        <fullName evidence="20">TonB-dependent receptor</fullName>
    </submittedName>
</protein>
<dbReference type="PANTHER" id="PTHR32552">
    <property type="entry name" value="FERRICHROME IRON RECEPTOR-RELATED"/>
    <property type="match status" value="1"/>
</dbReference>
<reference evidence="20 21" key="1">
    <citation type="submission" date="2024-09" db="EMBL/GenBank/DDBJ databases">
        <authorList>
            <person name="Sun Q."/>
            <person name="Mori K."/>
        </authorList>
    </citation>
    <scope>NUCLEOTIDE SEQUENCE [LARGE SCALE GENOMIC DNA]</scope>
    <source>
        <strain evidence="20 21">KCTC 23076</strain>
    </source>
</reference>
<evidence type="ECO:0000256" key="6">
    <source>
        <dbReference type="ARBA" id="ARBA00022692"/>
    </source>
</evidence>
<evidence type="ECO:0000256" key="12">
    <source>
        <dbReference type="ARBA" id="ARBA00023170"/>
    </source>
</evidence>
<dbReference type="SUPFAM" id="SSF56935">
    <property type="entry name" value="Porins"/>
    <property type="match status" value="1"/>
</dbReference>
<dbReference type="RefSeq" id="WP_386669051.1">
    <property type="nucleotide sequence ID" value="NZ_JBHLTG010000003.1"/>
</dbReference>
<dbReference type="Gene3D" id="2.40.170.20">
    <property type="entry name" value="TonB-dependent receptor, beta-barrel domain"/>
    <property type="match status" value="1"/>
</dbReference>
<evidence type="ECO:0000256" key="16">
    <source>
        <dbReference type="RuleBase" id="RU003357"/>
    </source>
</evidence>
<dbReference type="PANTHER" id="PTHR32552:SF68">
    <property type="entry name" value="FERRICHROME OUTER MEMBRANE TRANSPORTER_PHAGE RECEPTOR"/>
    <property type="match status" value="1"/>
</dbReference>
<keyword evidence="8" id="KW-0408">Iron</keyword>
<dbReference type="InterPro" id="IPR037066">
    <property type="entry name" value="Plug_dom_sf"/>
</dbReference>
<dbReference type="InterPro" id="IPR036942">
    <property type="entry name" value="Beta-barrel_TonB_sf"/>
</dbReference>
<evidence type="ECO:0000256" key="7">
    <source>
        <dbReference type="ARBA" id="ARBA00022729"/>
    </source>
</evidence>
<keyword evidence="21" id="KW-1185">Reference proteome</keyword>
<organism evidence="20 21">
    <name type="scientific">Lysobacter korlensis</name>
    <dbReference type="NCBI Taxonomy" id="553636"/>
    <lineage>
        <taxon>Bacteria</taxon>
        <taxon>Pseudomonadati</taxon>
        <taxon>Pseudomonadota</taxon>
        <taxon>Gammaproteobacteria</taxon>
        <taxon>Lysobacterales</taxon>
        <taxon>Lysobacteraceae</taxon>
        <taxon>Lysobacter</taxon>
    </lineage>
</organism>
<keyword evidence="10 16" id="KW-0798">TonB box</keyword>
<evidence type="ECO:0000313" key="20">
    <source>
        <dbReference type="EMBL" id="MFC0678839.1"/>
    </source>
</evidence>
<feature type="domain" description="TonB-dependent receptor plug" evidence="19">
    <location>
        <begin position="60"/>
        <end position="156"/>
    </location>
</feature>
<keyword evidence="13 14" id="KW-0998">Cell outer membrane</keyword>
<dbReference type="Proteomes" id="UP001589896">
    <property type="component" value="Unassembled WGS sequence"/>
</dbReference>
<evidence type="ECO:0000256" key="4">
    <source>
        <dbReference type="ARBA" id="ARBA00022452"/>
    </source>
</evidence>
<evidence type="ECO:0000259" key="19">
    <source>
        <dbReference type="Pfam" id="PF07715"/>
    </source>
</evidence>
<evidence type="ECO:0000256" key="5">
    <source>
        <dbReference type="ARBA" id="ARBA00022496"/>
    </source>
</evidence>
<dbReference type="InterPro" id="IPR010917">
    <property type="entry name" value="TonB_rcpt_CS"/>
</dbReference>
<evidence type="ECO:0000256" key="3">
    <source>
        <dbReference type="ARBA" id="ARBA00022448"/>
    </source>
</evidence>
<evidence type="ECO:0000313" key="21">
    <source>
        <dbReference type="Proteomes" id="UP001589896"/>
    </source>
</evidence>
<evidence type="ECO:0000256" key="17">
    <source>
        <dbReference type="SAM" id="SignalP"/>
    </source>
</evidence>
<evidence type="ECO:0000256" key="11">
    <source>
        <dbReference type="ARBA" id="ARBA00023136"/>
    </source>
</evidence>
<comment type="caution">
    <text evidence="20">The sequence shown here is derived from an EMBL/GenBank/DDBJ whole genome shotgun (WGS) entry which is preliminary data.</text>
</comment>
<evidence type="ECO:0000256" key="9">
    <source>
        <dbReference type="ARBA" id="ARBA00023065"/>
    </source>
</evidence>
<evidence type="ECO:0000256" key="15">
    <source>
        <dbReference type="PROSITE-ProRule" id="PRU10144"/>
    </source>
</evidence>
<dbReference type="PROSITE" id="PS52016">
    <property type="entry name" value="TONB_DEPENDENT_REC_3"/>
    <property type="match status" value="1"/>
</dbReference>
<keyword evidence="6 14" id="KW-0812">Transmembrane</keyword>
<evidence type="ECO:0000256" key="1">
    <source>
        <dbReference type="ARBA" id="ARBA00004571"/>
    </source>
</evidence>
<feature type="signal peptide" evidence="17">
    <location>
        <begin position="1"/>
        <end position="24"/>
    </location>
</feature>
<dbReference type="Pfam" id="PF00593">
    <property type="entry name" value="TonB_dep_Rec_b-barrel"/>
    <property type="match status" value="1"/>
</dbReference>
<keyword evidence="7 17" id="KW-0732">Signal</keyword>
<name>A0ABV6RPD1_9GAMM</name>
<keyword evidence="3 14" id="KW-0813">Transport</keyword>
<feature type="chain" id="PRO_5046948773" evidence="17">
    <location>
        <begin position="25"/>
        <end position="731"/>
    </location>
</feature>
<evidence type="ECO:0000256" key="8">
    <source>
        <dbReference type="ARBA" id="ARBA00023004"/>
    </source>
</evidence>
<gene>
    <name evidence="20" type="ORF">ACFFGH_13395</name>
</gene>
<dbReference type="InterPro" id="IPR039426">
    <property type="entry name" value="TonB-dep_rcpt-like"/>
</dbReference>
<comment type="subcellular location">
    <subcellularLocation>
        <location evidence="1 14">Cell outer membrane</location>
        <topology evidence="1 14">Multi-pass membrane protein</topology>
    </subcellularLocation>
</comment>
<feature type="short sequence motif" description="TonB C-terminal box" evidence="15">
    <location>
        <begin position="714"/>
        <end position="731"/>
    </location>
</feature>
<evidence type="ECO:0000256" key="10">
    <source>
        <dbReference type="ARBA" id="ARBA00023077"/>
    </source>
</evidence>
<proteinExistence type="inferred from homology"/>
<feature type="domain" description="TonB-dependent receptor-like beta-barrel" evidence="18">
    <location>
        <begin position="227"/>
        <end position="700"/>
    </location>
</feature>
<evidence type="ECO:0000256" key="2">
    <source>
        <dbReference type="ARBA" id="ARBA00009810"/>
    </source>
</evidence>
<dbReference type="EMBL" id="JBHLTG010000003">
    <property type="protein sequence ID" value="MFC0678839.1"/>
    <property type="molecule type" value="Genomic_DNA"/>
</dbReference>